<dbReference type="Proteomes" id="UP000494165">
    <property type="component" value="Unassembled WGS sequence"/>
</dbReference>
<feature type="transmembrane region" description="Helical" evidence="6">
    <location>
        <begin position="90"/>
        <end position="109"/>
    </location>
</feature>
<dbReference type="InterPro" id="IPR038770">
    <property type="entry name" value="Na+/solute_symporter_sf"/>
</dbReference>
<feature type="transmembrane region" description="Helical" evidence="6">
    <location>
        <begin position="433"/>
        <end position="458"/>
    </location>
</feature>
<evidence type="ECO:0000256" key="4">
    <source>
        <dbReference type="ARBA" id="ARBA00022989"/>
    </source>
</evidence>
<dbReference type="PANTHER" id="PTHR31102">
    <property type="match status" value="1"/>
</dbReference>
<evidence type="ECO:0000313" key="9">
    <source>
        <dbReference type="Proteomes" id="UP000494165"/>
    </source>
</evidence>
<protein>
    <recommendedName>
        <fullName evidence="7">Cation/H+ exchanger transmembrane domain-containing protein</fullName>
    </recommendedName>
</protein>
<dbReference type="Pfam" id="PF00999">
    <property type="entry name" value="Na_H_Exchanger"/>
    <property type="match status" value="1"/>
</dbReference>
<dbReference type="GO" id="GO:1902600">
    <property type="term" value="P:proton transmembrane transport"/>
    <property type="evidence" value="ECO:0007669"/>
    <property type="project" value="InterPro"/>
</dbReference>
<dbReference type="Gene3D" id="1.20.1530.20">
    <property type="match status" value="1"/>
</dbReference>
<feature type="transmembrane region" description="Helical" evidence="6">
    <location>
        <begin position="209"/>
        <end position="237"/>
    </location>
</feature>
<comment type="similarity">
    <text evidence="2">Belongs to the monovalent cation:proton antiporter 1 (CPA1) transporter (TC 2.A.36) family.</text>
</comment>
<evidence type="ECO:0000256" key="2">
    <source>
        <dbReference type="ARBA" id="ARBA00007367"/>
    </source>
</evidence>
<dbReference type="PANTHER" id="PTHR31102:SF1">
    <property type="entry name" value="CATION_H+ EXCHANGER DOMAIN-CONTAINING PROTEIN"/>
    <property type="match status" value="1"/>
</dbReference>
<dbReference type="InterPro" id="IPR006153">
    <property type="entry name" value="Cation/H_exchanger_TM"/>
</dbReference>
<feature type="transmembrane region" description="Helical" evidence="6">
    <location>
        <begin position="249"/>
        <end position="268"/>
    </location>
</feature>
<feature type="transmembrane region" description="Helical" evidence="6">
    <location>
        <begin position="115"/>
        <end position="135"/>
    </location>
</feature>
<feature type="transmembrane region" description="Helical" evidence="6">
    <location>
        <begin position="175"/>
        <end position="197"/>
    </location>
</feature>
<feature type="transmembrane region" description="Helical" evidence="6">
    <location>
        <begin position="61"/>
        <end position="78"/>
    </location>
</feature>
<organism evidence="8 9">
    <name type="scientific">Cloeon dipterum</name>
    <dbReference type="NCBI Taxonomy" id="197152"/>
    <lineage>
        <taxon>Eukaryota</taxon>
        <taxon>Metazoa</taxon>
        <taxon>Ecdysozoa</taxon>
        <taxon>Arthropoda</taxon>
        <taxon>Hexapoda</taxon>
        <taxon>Insecta</taxon>
        <taxon>Pterygota</taxon>
        <taxon>Palaeoptera</taxon>
        <taxon>Ephemeroptera</taxon>
        <taxon>Pisciforma</taxon>
        <taxon>Baetidae</taxon>
        <taxon>Cloeon</taxon>
    </lineage>
</organism>
<keyword evidence="9" id="KW-1185">Reference proteome</keyword>
<keyword evidence="3 6" id="KW-0812">Transmembrane</keyword>
<evidence type="ECO:0000256" key="3">
    <source>
        <dbReference type="ARBA" id="ARBA00022692"/>
    </source>
</evidence>
<comment type="subcellular location">
    <subcellularLocation>
        <location evidence="1">Membrane</location>
        <topology evidence="1">Multi-pass membrane protein</topology>
    </subcellularLocation>
</comment>
<feature type="transmembrane region" description="Helical" evidence="6">
    <location>
        <begin position="147"/>
        <end position="169"/>
    </location>
</feature>
<feature type="domain" description="Cation/H+ exchanger transmembrane" evidence="7">
    <location>
        <begin position="76"/>
        <end position="459"/>
    </location>
</feature>
<keyword evidence="4 6" id="KW-1133">Transmembrane helix</keyword>
<dbReference type="GO" id="GO:0015297">
    <property type="term" value="F:antiporter activity"/>
    <property type="evidence" value="ECO:0007669"/>
    <property type="project" value="InterPro"/>
</dbReference>
<evidence type="ECO:0000256" key="1">
    <source>
        <dbReference type="ARBA" id="ARBA00004141"/>
    </source>
</evidence>
<reference evidence="8 9" key="1">
    <citation type="submission" date="2020-04" db="EMBL/GenBank/DDBJ databases">
        <authorList>
            <person name="Alioto T."/>
            <person name="Alioto T."/>
            <person name="Gomez Garrido J."/>
        </authorList>
    </citation>
    <scope>NUCLEOTIDE SEQUENCE [LARGE SCALE GENOMIC DNA]</scope>
</reference>
<feature type="transmembrane region" description="Helical" evidence="6">
    <location>
        <begin position="306"/>
        <end position="324"/>
    </location>
</feature>
<comment type="caution">
    <text evidence="8">The sequence shown here is derived from an EMBL/GenBank/DDBJ whole genome shotgun (WGS) entry which is preliminary data.</text>
</comment>
<dbReference type="AlphaFoldDB" id="A0A8S1CC75"/>
<dbReference type="GO" id="GO:0016020">
    <property type="term" value="C:membrane"/>
    <property type="evidence" value="ECO:0007669"/>
    <property type="project" value="UniProtKB-SubCell"/>
</dbReference>
<feature type="transmembrane region" description="Helical" evidence="6">
    <location>
        <begin position="366"/>
        <end position="388"/>
    </location>
</feature>
<dbReference type="EMBL" id="CADEPI010000010">
    <property type="protein sequence ID" value="CAB3362979.1"/>
    <property type="molecule type" value="Genomic_DNA"/>
</dbReference>
<sequence length="468" mass="50070">MVITLDTEHHLQIKSEWLPRIQPTLMCPDSILLPKVLQMCLVLTLVYCTAFFLLGKTAAPPSGSLFQFITLIAVALTFGKAFEFVDIPPLIGMLLAGILLKEVGFINFGSDYKEAILSLRKISITVILIKAGLYLNPEVMKRLSWIVLRLAFAPCCVEAVTCMAVAYIILDLPLLWGLLMGFVIGAVSPAILVPSLLKLEKEGYGSKSGIHTLGIAASGIDDILAITMFGIILGLIFDAGTFLSDVIKGPVGVLAGVIIGVLYGLILIYTPHKSEKNVVFYRVFLQLAGGIVCIFGSHAIGFDGAGPLACMVSTFVATCGWSAAGQDPAVLKSVTTTFSGIWYIFEPVLFSVIGTEIHLSRLSGRIVLQCLAVLLLALMMRLLVAFLVTAGGVFETRERFFLAIAWMPKASVQGLLGPIALEMATEQNDGQAAMRGNIILTLAVLSIVVTAPVGAIAIKIAGSRLLTK</sequence>
<dbReference type="InterPro" id="IPR051843">
    <property type="entry name" value="CPA1_transporter"/>
</dbReference>
<feature type="transmembrane region" description="Helical" evidence="6">
    <location>
        <begin position="36"/>
        <end position="55"/>
    </location>
</feature>
<proteinExistence type="inferred from homology"/>
<gene>
    <name evidence="8" type="ORF">CLODIP_2_CD15521</name>
</gene>
<feature type="transmembrane region" description="Helical" evidence="6">
    <location>
        <begin position="336"/>
        <end position="354"/>
    </location>
</feature>
<evidence type="ECO:0000259" key="7">
    <source>
        <dbReference type="Pfam" id="PF00999"/>
    </source>
</evidence>
<evidence type="ECO:0000256" key="5">
    <source>
        <dbReference type="ARBA" id="ARBA00023136"/>
    </source>
</evidence>
<name>A0A8S1CC75_9INSE</name>
<keyword evidence="5 6" id="KW-0472">Membrane</keyword>
<accession>A0A8S1CC75</accession>
<dbReference type="OrthoDB" id="423807at2759"/>
<evidence type="ECO:0000313" key="8">
    <source>
        <dbReference type="EMBL" id="CAB3362979.1"/>
    </source>
</evidence>
<evidence type="ECO:0000256" key="6">
    <source>
        <dbReference type="SAM" id="Phobius"/>
    </source>
</evidence>
<feature type="transmembrane region" description="Helical" evidence="6">
    <location>
        <begin position="280"/>
        <end position="300"/>
    </location>
</feature>